<proteinExistence type="predicted"/>
<gene>
    <name evidence="2" type="ORF">B0T16DRAFT_101429</name>
</gene>
<name>A0AA39YGW8_9PEZI</name>
<keyword evidence="3" id="KW-1185">Reference proteome</keyword>
<evidence type="ECO:0000313" key="2">
    <source>
        <dbReference type="EMBL" id="KAK0652412.1"/>
    </source>
</evidence>
<evidence type="ECO:0000256" key="1">
    <source>
        <dbReference type="SAM" id="MobiDB-lite"/>
    </source>
</evidence>
<dbReference type="EMBL" id="JAULSV010000002">
    <property type="protein sequence ID" value="KAK0652412.1"/>
    <property type="molecule type" value="Genomic_DNA"/>
</dbReference>
<dbReference type="AlphaFoldDB" id="A0AA39YGW8"/>
<protein>
    <submittedName>
        <fullName evidence="2">Uncharacterized protein</fullName>
    </submittedName>
</protein>
<comment type="caution">
    <text evidence="2">The sequence shown here is derived from an EMBL/GenBank/DDBJ whole genome shotgun (WGS) entry which is preliminary data.</text>
</comment>
<reference evidence="2" key="1">
    <citation type="submission" date="2023-06" db="EMBL/GenBank/DDBJ databases">
        <title>Genome-scale phylogeny and comparative genomics of the fungal order Sordariales.</title>
        <authorList>
            <consortium name="Lawrence Berkeley National Laboratory"/>
            <person name="Hensen N."/>
            <person name="Bonometti L."/>
            <person name="Westerberg I."/>
            <person name="Brannstrom I.O."/>
            <person name="Guillou S."/>
            <person name="Cros-Aarteil S."/>
            <person name="Calhoun S."/>
            <person name="Haridas S."/>
            <person name="Kuo A."/>
            <person name="Mondo S."/>
            <person name="Pangilinan J."/>
            <person name="Riley R."/>
            <person name="Labutti K."/>
            <person name="Andreopoulos B."/>
            <person name="Lipzen A."/>
            <person name="Chen C."/>
            <person name="Yanf M."/>
            <person name="Daum C."/>
            <person name="Ng V."/>
            <person name="Clum A."/>
            <person name="Steindorff A."/>
            <person name="Ohm R."/>
            <person name="Martin F."/>
            <person name="Silar P."/>
            <person name="Natvig D."/>
            <person name="Lalanne C."/>
            <person name="Gautier V."/>
            <person name="Ament-Velasquez S.L."/>
            <person name="Kruys A."/>
            <person name="Hutchinson M.I."/>
            <person name="Powell A.J."/>
            <person name="Barry K."/>
            <person name="Miller A.N."/>
            <person name="Grigoriev I.V."/>
            <person name="Debuchy R."/>
            <person name="Gladieux P."/>
            <person name="Thoren M.H."/>
            <person name="Johannesson H."/>
        </authorList>
    </citation>
    <scope>NUCLEOTIDE SEQUENCE</scope>
    <source>
        <strain evidence="2">SMH2532-1</strain>
    </source>
</reference>
<organism evidence="2 3">
    <name type="scientific">Cercophora newfieldiana</name>
    <dbReference type="NCBI Taxonomy" id="92897"/>
    <lineage>
        <taxon>Eukaryota</taxon>
        <taxon>Fungi</taxon>
        <taxon>Dikarya</taxon>
        <taxon>Ascomycota</taxon>
        <taxon>Pezizomycotina</taxon>
        <taxon>Sordariomycetes</taxon>
        <taxon>Sordariomycetidae</taxon>
        <taxon>Sordariales</taxon>
        <taxon>Lasiosphaeriaceae</taxon>
        <taxon>Cercophora</taxon>
    </lineage>
</organism>
<accession>A0AA39YGW8</accession>
<feature type="region of interest" description="Disordered" evidence="1">
    <location>
        <begin position="1"/>
        <end position="26"/>
    </location>
</feature>
<evidence type="ECO:0000313" key="3">
    <source>
        <dbReference type="Proteomes" id="UP001174936"/>
    </source>
</evidence>
<sequence>MTPPESGRSEKMRSPDSSSFGRGVGGGNLMTDVFARIRGWLPCAGRWSFARALFVLTRADQRMEGGGWGIGSREYIACHPYRF</sequence>
<dbReference type="Proteomes" id="UP001174936">
    <property type="component" value="Unassembled WGS sequence"/>
</dbReference>